<dbReference type="AlphaFoldDB" id="A0A448AX46"/>
<dbReference type="EMBL" id="LR134289">
    <property type="protein sequence ID" value="VEE04836.1"/>
    <property type="molecule type" value="Genomic_DNA"/>
</dbReference>
<dbReference type="KEGG" id="cgle:NCTC11432_00410"/>
<dbReference type="Proteomes" id="UP000279227">
    <property type="component" value="Chromosome"/>
</dbReference>
<accession>A0A448AX46</accession>
<organism evidence="1 2">
    <name type="scientific">Chryseobacterium gleum</name>
    <name type="common">Flavobacterium gleum</name>
    <dbReference type="NCBI Taxonomy" id="250"/>
    <lineage>
        <taxon>Bacteria</taxon>
        <taxon>Pseudomonadati</taxon>
        <taxon>Bacteroidota</taxon>
        <taxon>Flavobacteriia</taxon>
        <taxon>Flavobacteriales</taxon>
        <taxon>Weeksellaceae</taxon>
        <taxon>Chryseobacterium group</taxon>
        <taxon>Chryseobacterium</taxon>
    </lineage>
</organism>
<evidence type="ECO:0000313" key="2">
    <source>
        <dbReference type="Proteomes" id="UP000279227"/>
    </source>
</evidence>
<name>A0A448AX46_CHRGE</name>
<evidence type="ECO:0000313" key="1">
    <source>
        <dbReference type="EMBL" id="VEE04836.1"/>
    </source>
</evidence>
<reference evidence="1 2" key="1">
    <citation type="submission" date="2018-12" db="EMBL/GenBank/DDBJ databases">
        <authorList>
            <consortium name="Pathogen Informatics"/>
        </authorList>
    </citation>
    <scope>NUCLEOTIDE SEQUENCE [LARGE SCALE GENOMIC DNA]</scope>
    <source>
        <strain evidence="1 2">NCTC11432</strain>
    </source>
</reference>
<gene>
    <name evidence="1" type="ORF">NCTC11432_00410</name>
</gene>
<sequence length="33" mass="4043">MIYDHGHKKLLAAIIHLLYPKTTQNREQLYYRN</sequence>
<proteinExistence type="predicted"/>
<protein>
    <submittedName>
        <fullName evidence="1">Uncharacterized protein</fullName>
    </submittedName>
</protein>